<dbReference type="AlphaFoldDB" id="A0A0K8V109"/>
<organism evidence="2">
    <name type="scientific">Bactrocera latifrons</name>
    <name type="common">Malaysian fruit fly</name>
    <name type="synonym">Chaetodacus latifrons</name>
    <dbReference type="NCBI Taxonomy" id="174628"/>
    <lineage>
        <taxon>Eukaryota</taxon>
        <taxon>Metazoa</taxon>
        <taxon>Ecdysozoa</taxon>
        <taxon>Arthropoda</taxon>
        <taxon>Hexapoda</taxon>
        <taxon>Insecta</taxon>
        <taxon>Pterygota</taxon>
        <taxon>Neoptera</taxon>
        <taxon>Endopterygota</taxon>
        <taxon>Diptera</taxon>
        <taxon>Brachycera</taxon>
        <taxon>Muscomorpha</taxon>
        <taxon>Tephritoidea</taxon>
        <taxon>Tephritidae</taxon>
        <taxon>Bactrocera</taxon>
        <taxon>Bactrocera</taxon>
    </lineage>
</organism>
<name>A0A0K8V109_BACLA</name>
<gene>
    <name evidence="2" type="ORF">c0_g1_i1</name>
</gene>
<feature type="compositionally biased region" description="Basic and acidic residues" evidence="1">
    <location>
        <begin position="98"/>
        <end position="107"/>
    </location>
</feature>
<feature type="non-terminal residue" evidence="2">
    <location>
        <position position="1"/>
    </location>
</feature>
<feature type="compositionally biased region" description="Acidic residues" evidence="1">
    <location>
        <begin position="81"/>
        <end position="94"/>
    </location>
</feature>
<accession>A0A0K8V109</accession>
<protein>
    <submittedName>
        <fullName evidence="2">Uncharacterized protein</fullName>
    </submittedName>
</protein>
<sequence>RRKPRKYQVGDLVVVDYVPSATGESHKLDPVYKGPYMVTKVLDYDRYIIEDLPDATVTQRRYCNVMSVDHLKPWCSSSPELDSDNSSWDDEMSGEAELSPKEGELVE</sequence>
<evidence type="ECO:0000256" key="1">
    <source>
        <dbReference type="SAM" id="MobiDB-lite"/>
    </source>
</evidence>
<feature type="region of interest" description="Disordered" evidence="1">
    <location>
        <begin position="74"/>
        <end position="107"/>
    </location>
</feature>
<proteinExistence type="predicted"/>
<reference evidence="2" key="1">
    <citation type="submission" date="2015-06" db="EMBL/GenBank/DDBJ databases">
        <authorList>
            <person name="Hoefler B.C."/>
            <person name="Straight P.D."/>
        </authorList>
    </citation>
    <scope>NUCLEOTIDE SEQUENCE</scope>
</reference>
<evidence type="ECO:0000313" key="2">
    <source>
        <dbReference type="EMBL" id="JAI32541.1"/>
    </source>
</evidence>
<feature type="non-terminal residue" evidence="2">
    <location>
        <position position="107"/>
    </location>
</feature>
<dbReference type="EMBL" id="GDHF01019773">
    <property type="protein sequence ID" value="JAI32541.1"/>
    <property type="molecule type" value="Transcribed_RNA"/>
</dbReference>